<dbReference type="SUPFAM" id="SSF53671">
    <property type="entry name" value="Aspartate/ornithine carbamoyltransferase"/>
    <property type="match status" value="1"/>
</dbReference>
<organism evidence="10 11">
    <name type="scientific">Orenia metallireducens</name>
    <dbReference type="NCBI Taxonomy" id="1413210"/>
    <lineage>
        <taxon>Bacteria</taxon>
        <taxon>Bacillati</taxon>
        <taxon>Bacillota</taxon>
        <taxon>Clostridia</taxon>
        <taxon>Halanaerobiales</taxon>
        <taxon>Halobacteroidaceae</taxon>
        <taxon>Orenia</taxon>
    </lineage>
</organism>
<dbReference type="InterPro" id="IPR036901">
    <property type="entry name" value="Asp/Orn_carbamoylTrfase_sf"/>
</dbReference>
<dbReference type="GO" id="GO:0006207">
    <property type="term" value="P:'de novo' pyrimidine nucleobase biosynthetic process"/>
    <property type="evidence" value="ECO:0007669"/>
    <property type="project" value="InterPro"/>
</dbReference>
<dbReference type="UniPathway" id="UPA00070">
    <property type="reaction ID" value="UER00116"/>
</dbReference>
<keyword evidence="11" id="KW-1185">Reference proteome</keyword>
<comment type="pathway">
    <text evidence="1 7">Pyrimidine metabolism; UMP biosynthesis via de novo pathway; (S)-dihydroorotate from bicarbonate: step 2/3.</text>
</comment>
<dbReference type="GO" id="GO:0004070">
    <property type="term" value="F:aspartate carbamoyltransferase activity"/>
    <property type="evidence" value="ECO:0007669"/>
    <property type="project" value="UniProtKB-UniRule"/>
</dbReference>
<evidence type="ECO:0000256" key="3">
    <source>
        <dbReference type="ARBA" id="ARBA00022679"/>
    </source>
</evidence>
<keyword evidence="4 7" id="KW-0665">Pyrimidine biosynthesis</keyword>
<dbReference type="NCBIfam" id="TIGR00670">
    <property type="entry name" value="asp_carb_tr"/>
    <property type="match status" value="1"/>
</dbReference>
<feature type="domain" description="Aspartate/ornithine carbamoyltransferase carbamoyl-P binding" evidence="9">
    <location>
        <begin position="6"/>
        <end position="149"/>
    </location>
</feature>
<dbReference type="RefSeq" id="WP_068714819.1">
    <property type="nucleotide sequence ID" value="NZ_LWDV01000006.1"/>
</dbReference>
<dbReference type="PRINTS" id="PR00101">
    <property type="entry name" value="ATCASE"/>
</dbReference>
<dbReference type="FunFam" id="3.40.50.1370:FF:000007">
    <property type="entry name" value="Aspartate carbamoyltransferase"/>
    <property type="match status" value="1"/>
</dbReference>
<evidence type="ECO:0000256" key="4">
    <source>
        <dbReference type="ARBA" id="ARBA00022975"/>
    </source>
</evidence>
<dbReference type="HAMAP" id="MF_00001">
    <property type="entry name" value="Asp_carb_tr"/>
    <property type="match status" value="1"/>
</dbReference>
<feature type="binding site" evidence="7">
    <location>
        <position position="86"/>
    </location>
    <ligand>
        <name>L-aspartate</name>
        <dbReference type="ChEBI" id="CHEBI:29991"/>
    </ligand>
</feature>
<gene>
    <name evidence="7" type="primary">pyrB</name>
    <name evidence="10" type="ORF">U472_01510</name>
</gene>
<dbReference type="Pfam" id="PF02729">
    <property type="entry name" value="OTCace_N"/>
    <property type="match status" value="1"/>
</dbReference>
<feature type="binding site" evidence="7">
    <location>
        <position position="169"/>
    </location>
    <ligand>
        <name>L-aspartate</name>
        <dbReference type="ChEBI" id="CHEBI:29991"/>
    </ligand>
</feature>
<dbReference type="InterPro" id="IPR006131">
    <property type="entry name" value="Asp_carbamoyltransf_Asp/Orn-bd"/>
</dbReference>
<dbReference type="EC" id="2.1.3.2" evidence="7"/>
<dbReference type="GO" id="GO:0005829">
    <property type="term" value="C:cytosol"/>
    <property type="evidence" value="ECO:0007669"/>
    <property type="project" value="TreeGrafter"/>
</dbReference>
<comment type="caution">
    <text evidence="10">The sequence shown here is derived from an EMBL/GenBank/DDBJ whole genome shotgun (WGS) entry which is preliminary data.</text>
</comment>
<dbReference type="NCBIfam" id="NF002032">
    <property type="entry name" value="PRK00856.1"/>
    <property type="match status" value="1"/>
</dbReference>
<evidence type="ECO:0000313" key="10">
    <source>
        <dbReference type="EMBL" id="OCL27906.1"/>
    </source>
</evidence>
<evidence type="ECO:0000256" key="7">
    <source>
        <dbReference type="HAMAP-Rule" id="MF_00001"/>
    </source>
</evidence>
<dbReference type="GO" id="GO:0006520">
    <property type="term" value="P:amino acid metabolic process"/>
    <property type="evidence" value="ECO:0007669"/>
    <property type="project" value="InterPro"/>
</dbReference>
<dbReference type="OrthoDB" id="9802587at2"/>
<comment type="similarity">
    <text evidence="2 7">Belongs to the aspartate/ornithine carbamoyltransferase superfamily. ATCase family.</text>
</comment>
<evidence type="ECO:0000313" key="11">
    <source>
        <dbReference type="Proteomes" id="UP000093514"/>
    </source>
</evidence>
<comment type="function">
    <text evidence="5 7">Catalyzes the condensation of carbamoyl phosphate and aspartate to form carbamoyl aspartate and inorganic phosphate, the committed step in the de novo pyrimidine nucleotide biosynthesis pathway.</text>
</comment>
<dbReference type="Gene3D" id="3.40.50.1370">
    <property type="entry name" value="Aspartate/ornithine carbamoyltransferase"/>
    <property type="match status" value="2"/>
</dbReference>
<dbReference type="PRINTS" id="PR00100">
    <property type="entry name" value="AOTCASE"/>
</dbReference>
<dbReference type="InterPro" id="IPR006130">
    <property type="entry name" value="Asp/Orn_carbamoylTrfase"/>
</dbReference>
<proteinExistence type="inferred from homology"/>
<dbReference type="AlphaFoldDB" id="A0A1C0ABZ3"/>
<evidence type="ECO:0000256" key="2">
    <source>
        <dbReference type="ARBA" id="ARBA00008896"/>
    </source>
</evidence>
<evidence type="ECO:0000256" key="1">
    <source>
        <dbReference type="ARBA" id="ARBA00004852"/>
    </source>
</evidence>
<dbReference type="InterPro" id="IPR002082">
    <property type="entry name" value="Asp_carbamoyltransf"/>
</dbReference>
<evidence type="ECO:0000259" key="9">
    <source>
        <dbReference type="Pfam" id="PF02729"/>
    </source>
</evidence>
<dbReference type="PANTHER" id="PTHR45753:SF6">
    <property type="entry name" value="ASPARTATE CARBAMOYLTRANSFERASE"/>
    <property type="match status" value="1"/>
</dbReference>
<name>A0A1C0ABZ3_9FIRM</name>
<keyword evidence="3 7" id="KW-0808">Transferase</keyword>
<feature type="binding site" evidence="7">
    <location>
        <position position="223"/>
    </location>
    <ligand>
        <name>L-aspartate</name>
        <dbReference type="ChEBI" id="CHEBI:29991"/>
    </ligand>
</feature>
<feature type="binding site" evidence="7">
    <location>
        <position position="58"/>
    </location>
    <ligand>
        <name>carbamoyl phosphate</name>
        <dbReference type="ChEBI" id="CHEBI:58228"/>
    </ligand>
</feature>
<dbReference type="GO" id="GO:0016597">
    <property type="term" value="F:amino acid binding"/>
    <property type="evidence" value="ECO:0007669"/>
    <property type="project" value="InterPro"/>
</dbReference>
<feature type="binding site" evidence="7">
    <location>
        <position position="136"/>
    </location>
    <ligand>
        <name>carbamoyl phosphate</name>
        <dbReference type="ChEBI" id="CHEBI:58228"/>
    </ligand>
</feature>
<dbReference type="PROSITE" id="PS00097">
    <property type="entry name" value="CARBAMOYLTRANSFERASE"/>
    <property type="match status" value="1"/>
</dbReference>
<feature type="binding site" evidence="7">
    <location>
        <position position="139"/>
    </location>
    <ligand>
        <name>carbamoyl phosphate</name>
        <dbReference type="ChEBI" id="CHEBI:58228"/>
    </ligand>
</feature>
<accession>A0A1C0ABZ3</accession>
<dbReference type="Proteomes" id="UP000093514">
    <property type="component" value="Unassembled WGS sequence"/>
</dbReference>
<protein>
    <recommendedName>
        <fullName evidence="7">Aspartate carbamoyltransferase</fullName>
        <ecNumber evidence="7">2.1.3.2</ecNumber>
    </recommendedName>
    <alternativeName>
        <fullName evidence="7">Aspartate transcarbamylase</fullName>
        <shortName evidence="7">ATCase</shortName>
    </alternativeName>
</protein>
<evidence type="ECO:0000256" key="5">
    <source>
        <dbReference type="ARBA" id="ARBA00043884"/>
    </source>
</evidence>
<feature type="binding site" evidence="7">
    <location>
        <position position="108"/>
    </location>
    <ligand>
        <name>carbamoyl phosphate</name>
        <dbReference type="ChEBI" id="CHEBI:58228"/>
    </ligand>
</feature>
<feature type="domain" description="Aspartate/ornithine carbamoyltransferase Asp/Orn-binding" evidence="8">
    <location>
        <begin position="155"/>
        <end position="302"/>
    </location>
</feature>
<reference evidence="11" key="1">
    <citation type="submission" date="2016-07" db="EMBL/GenBank/DDBJ databases">
        <authorList>
            <person name="Florea S."/>
            <person name="Webb J.S."/>
            <person name="Jaromczyk J."/>
            <person name="Schardl C.L."/>
        </authorList>
    </citation>
    <scope>NUCLEOTIDE SEQUENCE [LARGE SCALE GENOMIC DNA]</scope>
    <source>
        <strain evidence="11">Z6</strain>
    </source>
</reference>
<dbReference type="EMBL" id="LWDV01000006">
    <property type="protein sequence ID" value="OCL27906.1"/>
    <property type="molecule type" value="Genomic_DNA"/>
</dbReference>
<dbReference type="Pfam" id="PF00185">
    <property type="entry name" value="OTCace"/>
    <property type="match status" value="1"/>
</dbReference>
<evidence type="ECO:0000256" key="6">
    <source>
        <dbReference type="ARBA" id="ARBA00048859"/>
    </source>
</evidence>
<comment type="subunit">
    <text evidence="7">Heterododecamer (2C3:3R2) of six catalytic PyrB chains organized as two trimers (C3), and six regulatory PyrI chains organized as three dimers (R2).</text>
</comment>
<dbReference type="InterPro" id="IPR006132">
    <property type="entry name" value="Asp/Orn_carbamoyltranf_P-bd"/>
</dbReference>
<feature type="binding site" evidence="7">
    <location>
        <position position="265"/>
    </location>
    <ligand>
        <name>carbamoyl phosphate</name>
        <dbReference type="ChEBI" id="CHEBI:58228"/>
    </ligand>
</feature>
<dbReference type="PANTHER" id="PTHR45753">
    <property type="entry name" value="ORNITHINE CARBAMOYLTRANSFERASE, MITOCHONDRIAL"/>
    <property type="match status" value="1"/>
</dbReference>
<comment type="catalytic activity">
    <reaction evidence="6 7">
        <text>carbamoyl phosphate + L-aspartate = N-carbamoyl-L-aspartate + phosphate + H(+)</text>
        <dbReference type="Rhea" id="RHEA:20013"/>
        <dbReference type="ChEBI" id="CHEBI:15378"/>
        <dbReference type="ChEBI" id="CHEBI:29991"/>
        <dbReference type="ChEBI" id="CHEBI:32814"/>
        <dbReference type="ChEBI" id="CHEBI:43474"/>
        <dbReference type="ChEBI" id="CHEBI:58228"/>
        <dbReference type="EC" id="2.1.3.2"/>
    </reaction>
</comment>
<dbReference type="GO" id="GO:0044205">
    <property type="term" value="P:'de novo' UMP biosynthetic process"/>
    <property type="evidence" value="ECO:0007669"/>
    <property type="project" value="UniProtKB-UniRule"/>
</dbReference>
<sequence>MGLKDKDLLGLENISKSEIELILETAKSMKDILKRPIKKVPTLRGKLIVNLFYEPSTRTSSSFGLAAKSLSADTMNLSVKSSSVTKGESLVDTAKTLKALGADAVVIRHGIPGSAKLLAETIDMPVLNAGDGAHEHPTQALLDMYTIKEKRGKIEGQKVAIVGDIKHSRVARSNIWGLTKLGAEVRLIGPSTLIPVGIEQMGVKVYNNLEEGIEGVDVINLLRIQRERQDKGYFPTIREYTKRYGLRKEHLKLAKNDVTVMHPGPINRGIEISSDLAYGEEAVIEEQVTNGVAIRMSLLYLLLGGSRNE</sequence>
<feature type="binding site" evidence="7">
    <location>
        <position position="264"/>
    </location>
    <ligand>
        <name>carbamoyl phosphate</name>
        <dbReference type="ChEBI" id="CHEBI:58228"/>
    </ligand>
</feature>
<reference evidence="10 11" key="2">
    <citation type="submission" date="2016-08" db="EMBL/GenBank/DDBJ databases">
        <title>Orenia metallireducens sp. nov. strain Z6, a Novel Metal-reducing Firmicute from the Deep Subsurface.</title>
        <authorList>
            <person name="Maxim B.I."/>
            <person name="Kenneth K."/>
            <person name="Flynn T.M."/>
            <person name="Oloughlin E.J."/>
            <person name="Locke R.A."/>
            <person name="Weber J.R."/>
            <person name="Egan S.M."/>
            <person name="Mackie R.I."/>
            <person name="Cann I.K."/>
        </authorList>
    </citation>
    <scope>NUCLEOTIDE SEQUENCE [LARGE SCALE GENOMIC DNA]</scope>
    <source>
        <strain evidence="10 11">Z6</strain>
    </source>
</reference>
<feature type="binding site" evidence="7">
    <location>
        <position position="59"/>
    </location>
    <ligand>
        <name>carbamoyl phosphate</name>
        <dbReference type="ChEBI" id="CHEBI:58228"/>
    </ligand>
</feature>
<evidence type="ECO:0000259" key="8">
    <source>
        <dbReference type="Pfam" id="PF00185"/>
    </source>
</evidence>